<dbReference type="Pfam" id="PF02561">
    <property type="entry name" value="FliS"/>
    <property type="match status" value="1"/>
</dbReference>
<dbReference type="EMBL" id="CP090978">
    <property type="protein sequence ID" value="UJF33192.1"/>
    <property type="molecule type" value="Genomic_DNA"/>
</dbReference>
<gene>
    <name evidence="1" type="ORF">L0M14_27260</name>
</gene>
<dbReference type="InterPro" id="IPR036584">
    <property type="entry name" value="FliS_sf"/>
</dbReference>
<keyword evidence="1" id="KW-0966">Cell projection</keyword>
<keyword evidence="1" id="KW-0282">Flagellum</keyword>
<reference evidence="1 2" key="1">
    <citation type="journal article" date="2024" name="Int. J. Syst. Evol. Microbiol.">
        <title>Paenibacillus hexagrammi sp. nov., a novel bacterium isolated from the gut content of Hexagrammos agrammus.</title>
        <authorList>
            <person name="Jung H.K."/>
            <person name="Kim D.G."/>
            <person name="Zin H."/>
            <person name="Park J."/>
            <person name="Jung H."/>
            <person name="Kim Y.O."/>
            <person name="Kong H.J."/>
            <person name="Kim J.W."/>
            <person name="Kim Y.S."/>
        </authorList>
    </citation>
    <scope>NUCLEOTIDE SEQUENCE [LARGE SCALE GENOMIC DNA]</scope>
    <source>
        <strain evidence="1 2">YPD9-1</strain>
    </source>
</reference>
<dbReference type="Proteomes" id="UP001649230">
    <property type="component" value="Chromosome"/>
</dbReference>
<name>A0ABY3SJN6_9BACL</name>
<accession>A0ABY3SJN6</accession>
<dbReference type="Gene3D" id="6.10.140.1940">
    <property type="match status" value="1"/>
</dbReference>
<protein>
    <submittedName>
        <fullName evidence="1">Flagellar protein FliS</fullName>
    </submittedName>
</protein>
<organism evidence="1 2">
    <name type="scientific">Paenibacillus hexagrammi</name>
    <dbReference type="NCBI Taxonomy" id="2908839"/>
    <lineage>
        <taxon>Bacteria</taxon>
        <taxon>Bacillati</taxon>
        <taxon>Bacillota</taxon>
        <taxon>Bacilli</taxon>
        <taxon>Bacillales</taxon>
        <taxon>Paenibacillaceae</taxon>
        <taxon>Paenibacillus</taxon>
    </lineage>
</organism>
<sequence length="81" mass="9226">MKVHDIIMEFVITLDRSVPLSDNLMSLYDYFIFRLKEANSKKIIEPIQEVMGLLTELREAWVEAAKIAMNPSTTATGTQHA</sequence>
<evidence type="ECO:0000313" key="1">
    <source>
        <dbReference type="EMBL" id="UJF33192.1"/>
    </source>
</evidence>
<keyword evidence="2" id="KW-1185">Reference proteome</keyword>
<evidence type="ECO:0000313" key="2">
    <source>
        <dbReference type="Proteomes" id="UP001649230"/>
    </source>
</evidence>
<proteinExistence type="predicted"/>
<dbReference type="SUPFAM" id="SSF101116">
    <property type="entry name" value="Flagellar export chaperone FliS"/>
    <property type="match status" value="1"/>
</dbReference>
<dbReference type="InterPro" id="IPR003713">
    <property type="entry name" value="FliS"/>
</dbReference>
<keyword evidence="1" id="KW-0969">Cilium</keyword>